<name>A0A4Z1P1H6_9PEZI</name>
<dbReference type="Pfam" id="PF20684">
    <property type="entry name" value="Fung_rhodopsin"/>
    <property type="match status" value="1"/>
</dbReference>
<dbReference type="EMBL" id="SNSC02000008">
    <property type="protein sequence ID" value="TID22327.1"/>
    <property type="molecule type" value="Genomic_DNA"/>
</dbReference>
<feature type="transmembrane region" description="Helical" evidence="6">
    <location>
        <begin position="28"/>
        <end position="46"/>
    </location>
</feature>
<keyword evidence="2 6" id="KW-0812">Transmembrane</keyword>
<keyword evidence="3 6" id="KW-1133">Transmembrane helix</keyword>
<evidence type="ECO:0000256" key="4">
    <source>
        <dbReference type="ARBA" id="ARBA00023136"/>
    </source>
</evidence>
<protein>
    <recommendedName>
        <fullName evidence="7">Rhodopsin domain-containing protein</fullName>
    </recommendedName>
</protein>
<dbReference type="AlphaFoldDB" id="A0A4Z1P1H6"/>
<proteinExistence type="inferred from homology"/>
<comment type="similarity">
    <text evidence="5">Belongs to the SAT4 family.</text>
</comment>
<sequence length="252" mass="27765">MFADHSKLDGHFEIFWAPLLGAGDTGNALFAATDIVCALLPLFFIVKINRPIRERVVLFLLMAMGLLACACGLIKTFLVKGVLQSRDPIFEGASVGIWSYSEEYIGITAANIPCLKSLLEAVYHKLGGHITNTTNSSAKYSSSSYGLDSFSPPNQNDYTLTSLNQIYKTNIARVCVEDNPASYHASLEESFLTPKRLETSSESQEYMLVKMKGTGMSGYGLALNPLMDGERGLTTRQVTINGKRVDRYDPRR</sequence>
<organism evidence="8 9">
    <name type="scientific">Venturia nashicola</name>
    <dbReference type="NCBI Taxonomy" id="86259"/>
    <lineage>
        <taxon>Eukaryota</taxon>
        <taxon>Fungi</taxon>
        <taxon>Dikarya</taxon>
        <taxon>Ascomycota</taxon>
        <taxon>Pezizomycotina</taxon>
        <taxon>Dothideomycetes</taxon>
        <taxon>Pleosporomycetidae</taxon>
        <taxon>Venturiales</taxon>
        <taxon>Venturiaceae</taxon>
        <taxon>Venturia</taxon>
    </lineage>
</organism>
<comment type="subcellular location">
    <subcellularLocation>
        <location evidence="1">Membrane</location>
        <topology evidence="1">Multi-pass membrane protein</topology>
    </subcellularLocation>
</comment>
<evidence type="ECO:0000313" key="8">
    <source>
        <dbReference type="EMBL" id="TID22327.1"/>
    </source>
</evidence>
<dbReference type="InterPro" id="IPR049326">
    <property type="entry name" value="Rhodopsin_dom_fungi"/>
</dbReference>
<evidence type="ECO:0000256" key="2">
    <source>
        <dbReference type="ARBA" id="ARBA00022692"/>
    </source>
</evidence>
<evidence type="ECO:0000256" key="6">
    <source>
        <dbReference type="SAM" id="Phobius"/>
    </source>
</evidence>
<accession>A0A4Z1P1H6</accession>
<gene>
    <name evidence="8" type="ORF">E6O75_ATG11121</name>
</gene>
<dbReference type="PANTHER" id="PTHR33048:SF129">
    <property type="entry name" value="INTEGRAL MEMBRANE PROTEIN-RELATED"/>
    <property type="match status" value="1"/>
</dbReference>
<evidence type="ECO:0000256" key="5">
    <source>
        <dbReference type="ARBA" id="ARBA00038359"/>
    </source>
</evidence>
<reference evidence="8 9" key="1">
    <citation type="submission" date="2019-04" db="EMBL/GenBank/DDBJ databases">
        <title>High contiguity whole genome sequence and gene annotation resource for two Venturia nashicola isolates.</title>
        <authorList>
            <person name="Prokchorchik M."/>
            <person name="Won K."/>
            <person name="Lee Y."/>
            <person name="Choi E.D."/>
            <person name="Segonzac C."/>
            <person name="Sohn K.H."/>
        </authorList>
    </citation>
    <scope>NUCLEOTIDE SEQUENCE [LARGE SCALE GENOMIC DNA]</scope>
    <source>
        <strain evidence="8 9">PRI2</strain>
    </source>
</reference>
<feature type="transmembrane region" description="Helical" evidence="6">
    <location>
        <begin position="58"/>
        <end position="78"/>
    </location>
</feature>
<keyword evidence="9" id="KW-1185">Reference proteome</keyword>
<evidence type="ECO:0000256" key="3">
    <source>
        <dbReference type="ARBA" id="ARBA00022989"/>
    </source>
</evidence>
<keyword evidence="4 6" id="KW-0472">Membrane</keyword>
<feature type="domain" description="Rhodopsin" evidence="7">
    <location>
        <begin position="31"/>
        <end position="120"/>
    </location>
</feature>
<dbReference type="GO" id="GO:0016020">
    <property type="term" value="C:membrane"/>
    <property type="evidence" value="ECO:0007669"/>
    <property type="project" value="UniProtKB-SubCell"/>
</dbReference>
<evidence type="ECO:0000259" key="7">
    <source>
        <dbReference type="Pfam" id="PF20684"/>
    </source>
</evidence>
<evidence type="ECO:0000313" key="9">
    <source>
        <dbReference type="Proteomes" id="UP000298493"/>
    </source>
</evidence>
<dbReference type="PANTHER" id="PTHR33048">
    <property type="entry name" value="PTH11-LIKE INTEGRAL MEMBRANE PROTEIN (AFU_ORTHOLOGUE AFUA_5G11245)"/>
    <property type="match status" value="1"/>
</dbReference>
<evidence type="ECO:0000256" key="1">
    <source>
        <dbReference type="ARBA" id="ARBA00004141"/>
    </source>
</evidence>
<dbReference type="InterPro" id="IPR052337">
    <property type="entry name" value="SAT4-like"/>
</dbReference>
<dbReference type="Proteomes" id="UP000298493">
    <property type="component" value="Unassembled WGS sequence"/>
</dbReference>
<comment type="caution">
    <text evidence="8">The sequence shown here is derived from an EMBL/GenBank/DDBJ whole genome shotgun (WGS) entry which is preliminary data.</text>
</comment>